<gene>
    <name evidence="8" type="primary">folB</name>
    <name evidence="8" type="ORF">G6N76_04715</name>
</gene>
<accession>A0A6M1RN29</accession>
<evidence type="ECO:0000256" key="1">
    <source>
        <dbReference type="ARBA" id="ARBA00001353"/>
    </source>
</evidence>
<comment type="function">
    <text evidence="6">Catalyzes the conversion of 7,8-dihydroneopterin to 6-hydroxymethyl-7,8-dihydropterin.</text>
</comment>
<dbReference type="CDD" id="cd00534">
    <property type="entry name" value="DHNA_DHNTPE"/>
    <property type="match status" value="1"/>
</dbReference>
<evidence type="ECO:0000256" key="5">
    <source>
        <dbReference type="ARBA" id="ARBA00023239"/>
    </source>
</evidence>
<evidence type="ECO:0000256" key="2">
    <source>
        <dbReference type="ARBA" id="ARBA00005013"/>
    </source>
</evidence>
<dbReference type="RefSeq" id="WP_163899495.1">
    <property type="nucleotide sequence ID" value="NZ_CP048427.1"/>
</dbReference>
<dbReference type="SUPFAM" id="SSF55620">
    <property type="entry name" value="Tetrahydrobiopterin biosynthesis enzymes-like"/>
    <property type="match status" value="1"/>
</dbReference>
<dbReference type="EMBL" id="JAAKZH010000001">
    <property type="protein sequence ID" value="NGO62964.1"/>
    <property type="molecule type" value="Genomic_DNA"/>
</dbReference>
<dbReference type="GO" id="GO:0046654">
    <property type="term" value="P:tetrahydrofolate biosynthetic process"/>
    <property type="evidence" value="ECO:0007669"/>
    <property type="project" value="UniProtKB-UniRule"/>
</dbReference>
<dbReference type="UniPathway" id="UPA00077">
    <property type="reaction ID" value="UER00154"/>
</dbReference>
<comment type="pathway">
    <text evidence="2 6">Cofactor biosynthesis; tetrahydrofolate biosynthesis; 2-amino-4-hydroxy-6-hydroxymethyl-7,8-dihydropteridine diphosphate from 7,8-dihydroneopterin triphosphate: step 3/4.</text>
</comment>
<dbReference type="PANTHER" id="PTHR42844">
    <property type="entry name" value="DIHYDRONEOPTERIN ALDOLASE 1-RELATED"/>
    <property type="match status" value="1"/>
</dbReference>
<dbReference type="InterPro" id="IPR043133">
    <property type="entry name" value="GTP-CH-I_C/QueF"/>
</dbReference>
<dbReference type="Gene3D" id="3.30.1130.10">
    <property type="match status" value="1"/>
</dbReference>
<evidence type="ECO:0000313" key="9">
    <source>
        <dbReference type="Proteomes" id="UP000477849"/>
    </source>
</evidence>
<keyword evidence="5 6" id="KW-0456">Lyase</keyword>
<comment type="catalytic activity">
    <reaction evidence="1 6">
        <text>7,8-dihydroneopterin = 6-hydroxymethyl-7,8-dihydropterin + glycolaldehyde</text>
        <dbReference type="Rhea" id="RHEA:10540"/>
        <dbReference type="ChEBI" id="CHEBI:17001"/>
        <dbReference type="ChEBI" id="CHEBI:17071"/>
        <dbReference type="ChEBI" id="CHEBI:44841"/>
        <dbReference type="EC" id="4.1.2.25"/>
    </reaction>
</comment>
<evidence type="ECO:0000259" key="7">
    <source>
        <dbReference type="SMART" id="SM00905"/>
    </source>
</evidence>
<proteinExistence type="inferred from homology"/>
<feature type="domain" description="Dihydroneopterin aldolase/epimerase" evidence="7">
    <location>
        <begin position="7"/>
        <end position="120"/>
    </location>
</feature>
<keyword evidence="9" id="KW-1185">Reference proteome</keyword>
<dbReference type="GO" id="GO:0005737">
    <property type="term" value="C:cytoplasm"/>
    <property type="evidence" value="ECO:0007669"/>
    <property type="project" value="TreeGrafter"/>
</dbReference>
<name>A0A6M1RN29_9HYPH</name>
<dbReference type="Proteomes" id="UP000477849">
    <property type="component" value="Unassembled WGS sequence"/>
</dbReference>
<dbReference type="GO" id="GO:0046656">
    <property type="term" value="P:folic acid biosynthetic process"/>
    <property type="evidence" value="ECO:0007669"/>
    <property type="project" value="UniProtKB-UniRule"/>
</dbReference>
<evidence type="ECO:0000256" key="4">
    <source>
        <dbReference type="ARBA" id="ARBA00022909"/>
    </source>
</evidence>
<evidence type="ECO:0000256" key="6">
    <source>
        <dbReference type="RuleBase" id="RU362079"/>
    </source>
</evidence>
<dbReference type="PANTHER" id="PTHR42844:SF1">
    <property type="entry name" value="DIHYDRONEOPTERIN ALDOLASE 1-RELATED"/>
    <property type="match status" value="1"/>
</dbReference>
<dbReference type="NCBIfam" id="TIGR00526">
    <property type="entry name" value="folB_dom"/>
    <property type="match status" value="1"/>
</dbReference>
<keyword evidence="4 6" id="KW-0289">Folate biosynthesis</keyword>
<dbReference type="NCBIfam" id="TIGR00525">
    <property type="entry name" value="folB"/>
    <property type="match status" value="1"/>
</dbReference>
<protein>
    <recommendedName>
        <fullName evidence="6">7,8-dihydroneopterin aldolase</fullName>
        <ecNumber evidence="6">4.1.2.25</ecNumber>
    </recommendedName>
</protein>
<evidence type="ECO:0000313" key="8">
    <source>
        <dbReference type="EMBL" id="NGO62964.1"/>
    </source>
</evidence>
<dbReference type="InterPro" id="IPR006156">
    <property type="entry name" value="Dihydroneopterin_aldolase"/>
</dbReference>
<reference evidence="8 9" key="1">
    <citation type="submission" date="2020-02" db="EMBL/GenBank/DDBJ databases">
        <title>Genome sequence of the type strain CCBAU10050 of Rhizobium daejeonense.</title>
        <authorList>
            <person name="Gao J."/>
            <person name="Sun J."/>
        </authorList>
    </citation>
    <scope>NUCLEOTIDE SEQUENCE [LARGE SCALE GENOMIC DNA]</scope>
    <source>
        <strain evidence="8 9">CCBAU10050</strain>
    </source>
</reference>
<evidence type="ECO:0000256" key="3">
    <source>
        <dbReference type="ARBA" id="ARBA00005708"/>
    </source>
</evidence>
<dbReference type="AlphaFoldDB" id="A0A6M1RN29"/>
<dbReference type="SMART" id="SM00905">
    <property type="entry name" value="FolB"/>
    <property type="match status" value="1"/>
</dbReference>
<comment type="similarity">
    <text evidence="3 6">Belongs to the DHNA family.</text>
</comment>
<organism evidence="8 9">
    <name type="scientific">Rhizobium daejeonense</name>
    <dbReference type="NCBI Taxonomy" id="240521"/>
    <lineage>
        <taxon>Bacteria</taxon>
        <taxon>Pseudomonadati</taxon>
        <taxon>Pseudomonadota</taxon>
        <taxon>Alphaproteobacteria</taxon>
        <taxon>Hyphomicrobiales</taxon>
        <taxon>Rhizobiaceae</taxon>
        <taxon>Rhizobium/Agrobacterium group</taxon>
        <taxon>Rhizobium</taxon>
    </lineage>
</organism>
<sequence length="123" mass="13830">MTDIYTITLKNCAFFARHGVYPEEEFLGQRFYVDAEFDVAGAEAAENDDLDGTVDYGIVFKVIEEIVTTNRKLLIEALALTIAKELCVRFSPIKRARITVRKPSAPVPGILDYVQVSVEHFSK</sequence>
<dbReference type="GO" id="GO:0004150">
    <property type="term" value="F:dihydroneopterin aldolase activity"/>
    <property type="evidence" value="ECO:0007669"/>
    <property type="project" value="UniProtKB-UniRule"/>
</dbReference>
<comment type="caution">
    <text evidence="8">The sequence shown here is derived from an EMBL/GenBank/DDBJ whole genome shotgun (WGS) entry which is preliminary data.</text>
</comment>
<dbReference type="InterPro" id="IPR006157">
    <property type="entry name" value="FolB_dom"/>
</dbReference>
<dbReference type="EC" id="4.1.2.25" evidence="6"/>
<dbReference type="Pfam" id="PF02152">
    <property type="entry name" value="FolB"/>
    <property type="match status" value="1"/>
</dbReference>